<evidence type="ECO:0000313" key="1">
    <source>
        <dbReference type="EMBL" id="KAK4015406.1"/>
    </source>
</evidence>
<protein>
    <submittedName>
        <fullName evidence="1">Uncharacterized protein</fullName>
    </submittedName>
</protein>
<organism evidence="1 2">
    <name type="scientific">Daphnia magna</name>
    <dbReference type="NCBI Taxonomy" id="35525"/>
    <lineage>
        <taxon>Eukaryota</taxon>
        <taxon>Metazoa</taxon>
        <taxon>Ecdysozoa</taxon>
        <taxon>Arthropoda</taxon>
        <taxon>Crustacea</taxon>
        <taxon>Branchiopoda</taxon>
        <taxon>Diplostraca</taxon>
        <taxon>Cladocera</taxon>
        <taxon>Anomopoda</taxon>
        <taxon>Daphniidae</taxon>
        <taxon>Daphnia</taxon>
    </lineage>
</organism>
<gene>
    <name evidence="1" type="ORF">OUZ56_030386</name>
</gene>
<name>A0ABQ9ZR60_9CRUS</name>
<sequence length="67" mass="7715">MFRVIDVTADVDNSLNKAEVEREKVAEEMPDVISKTWKSIHERLNQSQLDALRGWSIVRSLFSVVIN</sequence>
<reference evidence="1 2" key="1">
    <citation type="journal article" date="2023" name="Nucleic Acids Res.">
        <title>The hologenome of Daphnia magna reveals possible DNA methylation and microbiome-mediated evolution of the host genome.</title>
        <authorList>
            <person name="Chaturvedi A."/>
            <person name="Li X."/>
            <person name="Dhandapani V."/>
            <person name="Marshall H."/>
            <person name="Kissane S."/>
            <person name="Cuenca-Cambronero M."/>
            <person name="Asole G."/>
            <person name="Calvet F."/>
            <person name="Ruiz-Romero M."/>
            <person name="Marangio P."/>
            <person name="Guigo R."/>
            <person name="Rago D."/>
            <person name="Mirbahai L."/>
            <person name="Eastwood N."/>
            <person name="Colbourne J.K."/>
            <person name="Zhou J."/>
            <person name="Mallon E."/>
            <person name="Orsini L."/>
        </authorList>
    </citation>
    <scope>NUCLEOTIDE SEQUENCE [LARGE SCALE GENOMIC DNA]</scope>
    <source>
        <strain evidence="1">LRV0_1</strain>
    </source>
</reference>
<dbReference type="EMBL" id="JAOYFB010000005">
    <property type="protein sequence ID" value="KAK4015406.1"/>
    <property type="molecule type" value="Genomic_DNA"/>
</dbReference>
<keyword evidence="2" id="KW-1185">Reference proteome</keyword>
<dbReference type="Proteomes" id="UP001234178">
    <property type="component" value="Unassembled WGS sequence"/>
</dbReference>
<accession>A0ABQ9ZR60</accession>
<comment type="caution">
    <text evidence="1">The sequence shown here is derived from an EMBL/GenBank/DDBJ whole genome shotgun (WGS) entry which is preliminary data.</text>
</comment>
<evidence type="ECO:0000313" key="2">
    <source>
        <dbReference type="Proteomes" id="UP001234178"/>
    </source>
</evidence>
<proteinExistence type="predicted"/>